<dbReference type="SUPFAM" id="SSF48403">
    <property type="entry name" value="Ankyrin repeat"/>
    <property type="match status" value="1"/>
</dbReference>
<evidence type="ECO:0000256" key="3">
    <source>
        <dbReference type="PROSITE-ProRule" id="PRU00023"/>
    </source>
</evidence>
<organism evidence="4 5">
    <name type="scientific">Pelagomonas calceolata</name>
    <dbReference type="NCBI Taxonomy" id="35677"/>
    <lineage>
        <taxon>Eukaryota</taxon>
        <taxon>Sar</taxon>
        <taxon>Stramenopiles</taxon>
        <taxon>Ochrophyta</taxon>
        <taxon>Pelagophyceae</taxon>
        <taxon>Pelagomonadales</taxon>
        <taxon>Pelagomonadaceae</taxon>
        <taxon>Pelagomonas</taxon>
    </lineage>
</organism>
<proteinExistence type="predicted"/>
<name>A0A8J2SD93_9STRA</name>
<evidence type="ECO:0000256" key="2">
    <source>
        <dbReference type="ARBA" id="ARBA00023043"/>
    </source>
</evidence>
<sequence>MMASLWLALQFDCGPGSLCEKAMRLGRGQRAVEFKSSCAQSFWSYLPLHDAWAAMRCCWSVLPLPKLNFMAKSDRDFVVACYDGQVEAVTLMLKSGQFDGNTSTSGQSALCAAAAGVRGGRPQSDEIKVRLIRLLCAHGADPNRFNWRKWSPLHYAILNGSSVVATELLDQGADVDALFDGATPLVLVACEDPRYPTTVSNGGPACVVAHQRSSALTPGAKRTLMRLLLDRGASPLAIRNAHRVTDDARTILRQYYSIVVHLNVFGTASSCPNPARLSAIDLVPTIASYVI</sequence>
<evidence type="ECO:0000313" key="4">
    <source>
        <dbReference type="EMBL" id="CAH0366409.1"/>
    </source>
</evidence>
<dbReference type="PROSITE" id="PS50297">
    <property type="entry name" value="ANK_REP_REGION"/>
    <property type="match status" value="1"/>
</dbReference>
<feature type="repeat" description="ANK" evidence="3">
    <location>
        <begin position="148"/>
        <end position="180"/>
    </location>
</feature>
<evidence type="ECO:0000256" key="1">
    <source>
        <dbReference type="ARBA" id="ARBA00022737"/>
    </source>
</evidence>
<accession>A0A8J2SD93</accession>
<dbReference type="Proteomes" id="UP000789595">
    <property type="component" value="Unassembled WGS sequence"/>
</dbReference>
<keyword evidence="5" id="KW-1185">Reference proteome</keyword>
<keyword evidence="2 3" id="KW-0040">ANK repeat</keyword>
<dbReference type="SMART" id="SM00248">
    <property type="entry name" value="ANK"/>
    <property type="match status" value="3"/>
</dbReference>
<dbReference type="OrthoDB" id="366390at2759"/>
<protein>
    <submittedName>
        <fullName evidence="4">Uncharacterized protein</fullName>
    </submittedName>
</protein>
<dbReference type="InterPro" id="IPR050745">
    <property type="entry name" value="Multifunctional_regulatory"/>
</dbReference>
<reference evidence="4" key="1">
    <citation type="submission" date="2021-11" db="EMBL/GenBank/DDBJ databases">
        <authorList>
            <consortium name="Genoscope - CEA"/>
            <person name="William W."/>
        </authorList>
    </citation>
    <scope>NUCLEOTIDE SEQUENCE</scope>
</reference>
<gene>
    <name evidence="4" type="ORF">PECAL_1P29010</name>
</gene>
<dbReference type="InterPro" id="IPR036770">
    <property type="entry name" value="Ankyrin_rpt-contain_sf"/>
</dbReference>
<dbReference type="Pfam" id="PF12796">
    <property type="entry name" value="Ank_2"/>
    <property type="match status" value="1"/>
</dbReference>
<keyword evidence="1" id="KW-0677">Repeat</keyword>
<comment type="caution">
    <text evidence="4">The sequence shown here is derived from an EMBL/GenBank/DDBJ whole genome shotgun (WGS) entry which is preliminary data.</text>
</comment>
<dbReference type="PANTHER" id="PTHR24189:SF72">
    <property type="entry name" value="ANKYRIN REPEAT-CONTAINING DOMAIN-CONTAINING PROTEIN"/>
    <property type="match status" value="1"/>
</dbReference>
<dbReference type="AlphaFoldDB" id="A0A8J2SD93"/>
<dbReference type="PROSITE" id="PS50088">
    <property type="entry name" value="ANK_REPEAT"/>
    <property type="match status" value="1"/>
</dbReference>
<dbReference type="Gene3D" id="1.25.40.20">
    <property type="entry name" value="Ankyrin repeat-containing domain"/>
    <property type="match status" value="1"/>
</dbReference>
<dbReference type="PANTHER" id="PTHR24189">
    <property type="entry name" value="MYOTROPHIN"/>
    <property type="match status" value="1"/>
</dbReference>
<dbReference type="EMBL" id="CAKKNE010000001">
    <property type="protein sequence ID" value="CAH0366409.1"/>
    <property type="molecule type" value="Genomic_DNA"/>
</dbReference>
<dbReference type="InterPro" id="IPR002110">
    <property type="entry name" value="Ankyrin_rpt"/>
</dbReference>
<evidence type="ECO:0000313" key="5">
    <source>
        <dbReference type="Proteomes" id="UP000789595"/>
    </source>
</evidence>